<dbReference type="PANTHER" id="PTHR11579">
    <property type="entry name" value="PROTEIN-L-ISOASPARTATE O-METHYLTRANSFERASE"/>
    <property type="match status" value="1"/>
</dbReference>
<accession>A0A4R7PF06</accession>
<dbReference type="PROSITE" id="PS01279">
    <property type="entry name" value="PCMT"/>
    <property type="match status" value="1"/>
</dbReference>
<evidence type="ECO:0000256" key="7">
    <source>
        <dbReference type="HAMAP-Rule" id="MF_00090"/>
    </source>
</evidence>
<proteinExistence type="inferred from homology"/>
<comment type="similarity">
    <text evidence="2 7">Belongs to the methyltransferase superfamily. L-isoaspartyl/D-aspartyl protein methyltransferase family.</text>
</comment>
<keyword evidence="6 7" id="KW-0949">S-adenosyl-L-methionine</keyword>
<dbReference type="NCBIfam" id="TIGR00080">
    <property type="entry name" value="pimt"/>
    <property type="match status" value="1"/>
</dbReference>
<organism evidence="8 9">
    <name type="scientific">Panacagrimonas perspica</name>
    <dbReference type="NCBI Taxonomy" id="381431"/>
    <lineage>
        <taxon>Bacteria</taxon>
        <taxon>Pseudomonadati</taxon>
        <taxon>Pseudomonadota</taxon>
        <taxon>Gammaproteobacteria</taxon>
        <taxon>Nevskiales</taxon>
        <taxon>Nevskiaceae</taxon>
        <taxon>Panacagrimonas</taxon>
    </lineage>
</organism>
<dbReference type="EC" id="2.1.1.77" evidence="7"/>
<name>A0A4R7PF06_9GAMM</name>
<keyword evidence="4 7" id="KW-0489">Methyltransferase</keyword>
<comment type="caution">
    <text evidence="8">The sequence shown here is derived from an EMBL/GenBank/DDBJ whole genome shotgun (WGS) entry which is preliminary data.</text>
</comment>
<dbReference type="InterPro" id="IPR029063">
    <property type="entry name" value="SAM-dependent_MTases_sf"/>
</dbReference>
<evidence type="ECO:0000256" key="2">
    <source>
        <dbReference type="ARBA" id="ARBA00005369"/>
    </source>
</evidence>
<evidence type="ECO:0000256" key="6">
    <source>
        <dbReference type="ARBA" id="ARBA00022691"/>
    </source>
</evidence>
<dbReference type="GO" id="GO:0030091">
    <property type="term" value="P:protein repair"/>
    <property type="evidence" value="ECO:0007669"/>
    <property type="project" value="UniProtKB-UniRule"/>
</dbReference>
<sequence>MAHGIDSRAFFVRGEPVSGATQHHHSRGLGMTSSKVRKALIDELRNQGIRDERVLEVMTRIERHQFVEQALQSEAYKNRALPIGHAQTISQPYIVALMTEAVLGGGSPKRILEVGTGSGYQTAVLSALVETIFTVERIRPLTEAARTRLAKLGFRNVHFGYADGTLGWPTYAPFDGIIVTAGGAEIPATLIDQLAPGGRLVIPVGPPGAQSLRLVERTARGTTERDLGAVSFVPLLTGKI</sequence>
<dbReference type="NCBIfam" id="NF001453">
    <property type="entry name" value="PRK00312.1"/>
    <property type="match status" value="1"/>
</dbReference>
<dbReference type="CDD" id="cd02440">
    <property type="entry name" value="AdoMet_MTases"/>
    <property type="match status" value="1"/>
</dbReference>
<dbReference type="HAMAP" id="MF_00090">
    <property type="entry name" value="PIMT"/>
    <property type="match status" value="1"/>
</dbReference>
<dbReference type="FunFam" id="3.40.50.150:FF:000010">
    <property type="entry name" value="Protein-L-isoaspartate O-methyltransferase"/>
    <property type="match status" value="1"/>
</dbReference>
<evidence type="ECO:0000313" key="9">
    <source>
        <dbReference type="Proteomes" id="UP000295341"/>
    </source>
</evidence>
<evidence type="ECO:0000256" key="5">
    <source>
        <dbReference type="ARBA" id="ARBA00022679"/>
    </source>
</evidence>
<evidence type="ECO:0000256" key="4">
    <source>
        <dbReference type="ARBA" id="ARBA00022603"/>
    </source>
</evidence>
<dbReference type="AlphaFoldDB" id="A0A4R7PF06"/>
<dbReference type="Proteomes" id="UP000295341">
    <property type="component" value="Unassembled WGS sequence"/>
</dbReference>
<dbReference type="GO" id="GO:0005737">
    <property type="term" value="C:cytoplasm"/>
    <property type="evidence" value="ECO:0007669"/>
    <property type="project" value="UniProtKB-SubCell"/>
</dbReference>
<comment type="catalytic activity">
    <reaction evidence="7">
        <text>[protein]-L-isoaspartate + S-adenosyl-L-methionine = [protein]-L-isoaspartate alpha-methyl ester + S-adenosyl-L-homocysteine</text>
        <dbReference type="Rhea" id="RHEA:12705"/>
        <dbReference type="Rhea" id="RHEA-COMP:12143"/>
        <dbReference type="Rhea" id="RHEA-COMP:12144"/>
        <dbReference type="ChEBI" id="CHEBI:57856"/>
        <dbReference type="ChEBI" id="CHEBI:59789"/>
        <dbReference type="ChEBI" id="CHEBI:90596"/>
        <dbReference type="ChEBI" id="CHEBI:90598"/>
        <dbReference type="EC" id="2.1.1.77"/>
    </reaction>
</comment>
<dbReference type="Pfam" id="PF01135">
    <property type="entry name" value="PCMT"/>
    <property type="match status" value="1"/>
</dbReference>
<dbReference type="EMBL" id="SOBT01000008">
    <property type="protein sequence ID" value="TDU32259.1"/>
    <property type="molecule type" value="Genomic_DNA"/>
</dbReference>
<gene>
    <name evidence="7" type="primary">pcm</name>
    <name evidence="8" type="ORF">DFR24_1650</name>
</gene>
<evidence type="ECO:0000256" key="1">
    <source>
        <dbReference type="ARBA" id="ARBA00004496"/>
    </source>
</evidence>
<feature type="active site" evidence="7">
    <location>
        <position position="90"/>
    </location>
</feature>
<evidence type="ECO:0000313" key="8">
    <source>
        <dbReference type="EMBL" id="TDU32259.1"/>
    </source>
</evidence>
<dbReference type="OrthoDB" id="9810066at2"/>
<reference evidence="8 9" key="1">
    <citation type="submission" date="2019-03" db="EMBL/GenBank/DDBJ databases">
        <title>Genomic Encyclopedia of Type Strains, Phase IV (KMG-IV): sequencing the most valuable type-strain genomes for metagenomic binning, comparative biology and taxonomic classification.</title>
        <authorList>
            <person name="Goeker M."/>
        </authorList>
    </citation>
    <scope>NUCLEOTIDE SEQUENCE [LARGE SCALE GENOMIC DNA]</scope>
    <source>
        <strain evidence="8 9">DSM 26377</strain>
    </source>
</reference>
<keyword evidence="5 7" id="KW-0808">Transferase</keyword>
<dbReference type="SUPFAM" id="SSF53335">
    <property type="entry name" value="S-adenosyl-L-methionine-dependent methyltransferases"/>
    <property type="match status" value="1"/>
</dbReference>
<keyword evidence="9" id="KW-1185">Reference proteome</keyword>
<dbReference type="GO" id="GO:0032259">
    <property type="term" value="P:methylation"/>
    <property type="evidence" value="ECO:0007669"/>
    <property type="project" value="UniProtKB-KW"/>
</dbReference>
<dbReference type="Gene3D" id="3.40.50.150">
    <property type="entry name" value="Vaccinia Virus protein VP39"/>
    <property type="match status" value="1"/>
</dbReference>
<protein>
    <recommendedName>
        <fullName evidence="7">Protein-L-isoaspartate O-methyltransferase</fullName>
        <ecNumber evidence="7">2.1.1.77</ecNumber>
    </recommendedName>
    <alternativeName>
        <fullName evidence="7">L-isoaspartyl protein carboxyl methyltransferase</fullName>
    </alternativeName>
    <alternativeName>
        <fullName evidence="7">Protein L-isoaspartyl methyltransferase</fullName>
    </alternativeName>
    <alternativeName>
        <fullName evidence="7">Protein-beta-aspartate methyltransferase</fullName>
        <shortName evidence="7">PIMT</shortName>
    </alternativeName>
</protein>
<comment type="subcellular location">
    <subcellularLocation>
        <location evidence="1 7">Cytoplasm</location>
    </subcellularLocation>
</comment>
<dbReference type="InterPro" id="IPR000682">
    <property type="entry name" value="PCMT"/>
</dbReference>
<evidence type="ECO:0000256" key="3">
    <source>
        <dbReference type="ARBA" id="ARBA00022490"/>
    </source>
</evidence>
<dbReference type="PANTHER" id="PTHR11579:SF0">
    <property type="entry name" value="PROTEIN-L-ISOASPARTATE(D-ASPARTATE) O-METHYLTRANSFERASE"/>
    <property type="match status" value="1"/>
</dbReference>
<dbReference type="GO" id="GO:0004719">
    <property type="term" value="F:protein-L-isoaspartate (D-aspartate) O-methyltransferase activity"/>
    <property type="evidence" value="ECO:0007669"/>
    <property type="project" value="UniProtKB-UniRule"/>
</dbReference>
<keyword evidence="3 7" id="KW-0963">Cytoplasm</keyword>
<comment type="function">
    <text evidence="7">Catalyzes the methyl esterification of L-isoaspartyl residues in peptides and proteins that result from spontaneous decomposition of normal L-aspartyl and L-asparaginyl residues. It plays a role in the repair and/or degradation of damaged proteins.</text>
</comment>